<evidence type="ECO:0008006" key="5">
    <source>
        <dbReference type="Google" id="ProtNLM"/>
    </source>
</evidence>
<protein>
    <recommendedName>
        <fullName evidence="5">Tetratricopeptide repeat protein</fullName>
    </recommendedName>
</protein>
<evidence type="ECO:0000313" key="3">
    <source>
        <dbReference type="EMBL" id="QQP87532.1"/>
    </source>
</evidence>
<dbReference type="RefSeq" id="WP_201070815.1">
    <property type="nucleotide sequence ID" value="NZ_CP067420.1"/>
</dbReference>
<feature type="domain" description="TOTE conflict systems S1/CSD-like" evidence="2">
    <location>
        <begin position="495"/>
        <end position="555"/>
    </location>
</feature>
<dbReference type="Pfam" id="PF22708">
    <property type="entry name" value="S1CSD-TOTE-1"/>
    <property type="match status" value="1"/>
</dbReference>
<name>A0ABX7B079_9PROT</name>
<evidence type="ECO:0000259" key="1">
    <source>
        <dbReference type="Pfam" id="PF22707"/>
    </source>
</evidence>
<keyword evidence="4" id="KW-1185">Reference proteome</keyword>
<dbReference type="Proteomes" id="UP000595197">
    <property type="component" value="Chromosome"/>
</dbReference>
<feature type="domain" description="TOTE conflict systems S1/CSD-like" evidence="1">
    <location>
        <begin position="576"/>
        <end position="632"/>
    </location>
</feature>
<accession>A0ABX7B079</accession>
<proteinExistence type="predicted"/>
<reference evidence="3" key="1">
    <citation type="submission" date="2021-02" db="EMBL/GenBank/DDBJ databases">
        <title>Skermanella TT6 skin isolate.</title>
        <authorList>
            <person name="Lee K."/>
            <person name="Ganzorig M."/>
        </authorList>
    </citation>
    <scope>NUCLEOTIDE SEQUENCE</scope>
    <source>
        <strain evidence="3">TT6</strain>
    </source>
</reference>
<evidence type="ECO:0000313" key="4">
    <source>
        <dbReference type="Proteomes" id="UP000595197"/>
    </source>
</evidence>
<dbReference type="InterPro" id="IPR054283">
    <property type="entry name" value="DUF7017"/>
</dbReference>
<dbReference type="Pfam" id="PF22860">
    <property type="entry name" value="DUF7017"/>
    <property type="match status" value="1"/>
</dbReference>
<gene>
    <name evidence="3" type="ORF">IGS68_15635</name>
</gene>
<evidence type="ECO:0000259" key="2">
    <source>
        <dbReference type="Pfam" id="PF22708"/>
    </source>
</evidence>
<dbReference type="EMBL" id="CP067420">
    <property type="protein sequence ID" value="QQP87532.1"/>
    <property type="molecule type" value="Genomic_DNA"/>
</dbReference>
<dbReference type="InterPro" id="IPR054426">
    <property type="entry name" value="S1CSD-TOTE-1"/>
</dbReference>
<dbReference type="InterPro" id="IPR054427">
    <property type="entry name" value="S1CSD-TOTE-2"/>
</dbReference>
<sequence length="641" mass="71891">MSSSSEVFKLRRDRQIDAAYEMARERITSPDRDAWDVRAYAWCLIDLLKANARKGSSEAAEDYARQLRALELPENDEILTKERGRALSLLEEGADEIAQAQEHSKAGRLRDAIKIYADLARRKLLGPEISTNYGWDLYKATKDLLGKKLPEELPPAVVGEARRHLNAYMGLEVERPSQLHSCMLYMASRLASGDHLKMLPFARLWGLEHLRQEDLERFAAKDGKSIPALAEKVVMKAAKEAAETGNRADLDYMLLFVDRMMARFPDNHWLELNKVKLLRALGRQDEARNLALSFTKTKSQEYWAWELLGDLQADPGTRLACYCKSLTCSQDDNFVSPLRLKLAREFLDAGHAAEAKGEIERILEHKKRSGHRVPVDVQDMTAMDWYAAIDATPPKVGFYARFATAADDLLFSDLPWIDACVGETFTVEGQDGKPRRKLYLKTPFLPAEVSIPENRLKLKSPRIGQPIRVKADYDPEGERRLILHAVSDRPDGAPFDIFPETVGIIDHVNPSKGLMHFTAGREAQGTFPLAHYKGIAAVGAFVSFKLATFQSRKGGGVRALTAEATSKTPGAQVCRSFQSMVKVRNGLGFTDDNIFIPPDLVRTSDINDEDVVTGVAVQSFDKRKGNWGWKAILVGEVNRHR</sequence>
<dbReference type="Pfam" id="PF22707">
    <property type="entry name" value="S1CSD-TOTE-2"/>
    <property type="match status" value="1"/>
</dbReference>
<organism evidence="3 4">
    <name type="scientific">Skermanella cutis</name>
    <dbReference type="NCBI Taxonomy" id="2775420"/>
    <lineage>
        <taxon>Bacteria</taxon>
        <taxon>Pseudomonadati</taxon>
        <taxon>Pseudomonadota</taxon>
        <taxon>Alphaproteobacteria</taxon>
        <taxon>Rhodospirillales</taxon>
        <taxon>Azospirillaceae</taxon>
        <taxon>Skermanella</taxon>
    </lineage>
</organism>